<proteinExistence type="predicted"/>
<accession>A0A931CFP7</accession>
<dbReference type="EMBL" id="JADQTO010000020">
    <property type="protein sequence ID" value="MBG0566393.1"/>
    <property type="molecule type" value="Genomic_DNA"/>
</dbReference>
<evidence type="ECO:0000313" key="3">
    <source>
        <dbReference type="Proteomes" id="UP000598146"/>
    </source>
</evidence>
<dbReference type="Proteomes" id="UP000598146">
    <property type="component" value="Unassembled WGS sequence"/>
</dbReference>
<feature type="region of interest" description="Disordered" evidence="1">
    <location>
        <begin position="124"/>
        <end position="184"/>
    </location>
</feature>
<dbReference type="AlphaFoldDB" id="A0A931CFP7"/>
<evidence type="ECO:0000313" key="2">
    <source>
        <dbReference type="EMBL" id="MBG0566393.1"/>
    </source>
</evidence>
<gene>
    <name evidence="2" type="ORF">I4J89_33590</name>
</gene>
<sequence length="184" mass="18926">MLGRLAAEPDPRGLQLRGARIAGRIDLENITRDLNVQLVACHLPDGLLLRDTSLLALILNGSRIGPSPASNDPAIDADRLTARLMGLAGTTVTSTAGGGAIRLRDAHLGQLHCSWASSNWPVPASAADCGSTPPTPARPTPGIRRWPTSTAPPTPDSPNQDHSSGGCGCCASTPPPTPPSPTSN</sequence>
<name>A0A931CFP7_9ACTN</name>
<feature type="compositionally biased region" description="Pro residues" evidence="1">
    <location>
        <begin position="173"/>
        <end position="184"/>
    </location>
</feature>
<reference evidence="2" key="1">
    <citation type="submission" date="2020-11" db="EMBL/GenBank/DDBJ databases">
        <title>Isolation and identification of active actinomycetes.</title>
        <authorList>
            <person name="Sun X."/>
        </authorList>
    </citation>
    <scope>NUCLEOTIDE SEQUENCE</scope>
    <source>
        <strain evidence="2">NEAU-A11</strain>
    </source>
</reference>
<keyword evidence="3" id="KW-1185">Reference proteome</keyword>
<comment type="caution">
    <text evidence="2">The sequence shown here is derived from an EMBL/GenBank/DDBJ whole genome shotgun (WGS) entry which is preliminary data.</text>
</comment>
<evidence type="ECO:0000256" key="1">
    <source>
        <dbReference type="SAM" id="MobiDB-lite"/>
    </source>
</evidence>
<protein>
    <submittedName>
        <fullName evidence="2">Uncharacterized protein</fullName>
    </submittedName>
</protein>
<organism evidence="2 3">
    <name type="scientific">Actinoplanes aureus</name>
    <dbReference type="NCBI Taxonomy" id="2792083"/>
    <lineage>
        <taxon>Bacteria</taxon>
        <taxon>Bacillati</taxon>
        <taxon>Actinomycetota</taxon>
        <taxon>Actinomycetes</taxon>
        <taxon>Micromonosporales</taxon>
        <taxon>Micromonosporaceae</taxon>
        <taxon>Actinoplanes</taxon>
    </lineage>
</organism>